<keyword evidence="1" id="KW-0472">Membrane</keyword>
<name>A0A2P6SQB2_ROSCH</name>
<reference evidence="2 3" key="1">
    <citation type="journal article" date="2018" name="Nat. Genet.">
        <title>The Rosa genome provides new insights in the design of modern roses.</title>
        <authorList>
            <person name="Bendahmane M."/>
        </authorList>
    </citation>
    <scope>NUCLEOTIDE SEQUENCE [LARGE SCALE GENOMIC DNA]</scope>
    <source>
        <strain evidence="3">cv. Old Blush</strain>
    </source>
</reference>
<gene>
    <name evidence="2" type="ORF">RchiOBHm_Chr0c31g0501391</name>
</gene>
<dbReference type="EMBL" id="PDCK01000028">
    <property type="protein sequence ID" value="PRQ60868.1"/>
    <property type="molecule type" value="Genomic_DNA"/>
</dbReference>
<dbReference type="Gramene" id="PRQ60868">
    <property type="protein sequence ID" value="PRQ60868"/>
    <property type="gene ID" value="RchiOBHm_Chr0c31g0501391"/>
</dbReference>
<keyword evidence="1" id="KW-0812">Transmembrane</keyword>
<accession>A0A2P6SQB2</accession>
<comment type="caution">
    <text evidence="2">The sequence shown here is derived from an EMBL/GenBank/DDBJ whole genome shotgun (WGS) entry which is preliminary data.</text>
</comment>
<proteinExistence type="predicted"/>
<evidence type="ECO:0000313" key="2">
    <source>
        <dbReference type="EMBL" id="PRQ60868.1"/>
    </source>
</evidence>
<keyword evidence="3" id="KW-1185">Reference proteome</keyword>
<dbReference type="AlphaFoldDB" id="A0A2P6SQB2"/>
<organism evidence="2 3">
    <name type="scientific">Rosa chinensis</name>
    <name type="common">China rose</name>
    <dbReference type="NCBI Taxonomy" id="74649"/>
    <lineage>
        <taxon>Eukaryota</taxon>
        <taxon>Viridiplantae</taxon>
        <taxon>Streptophyta</taxon>
        <taxon>Embryophyta</taxon>
        <taxon>Tracheophyta</taxon>
        <taxon>Spermatophyta</taxon>
        <taxon>Magnoliopsida</taxon>
        <taxon>eudicotyledons</taxon>
        <taxon>Gunneridae</taxon>
        <taxon>Pentapetalae</taxon>
        <taxon>rosids</taxon>
        <taxon>fabids</taxon>
        <taxon>Rosales</taxon>
        <taxon>Rosaceae</taxon>
        <taxon>Rosoideae</taxon>
        <taxon>Rosoideae incertae sedis</taxon>
        <taxon>Rosa</taxon>
    </lineage>
</organism>
<feature type="transmembrane region" description="Helical" evidence="1">
    <location>
        <begin position="30"/>
        <end position="50"/>
    </location>
</feature>
<evidence type="ECO:0000256" key="1">
    <source>
        <dbReference type="SAM" id="Phobius"/>
    </source>
</evidence>
<protein>
    <submittedName>
        <fullName evidence="2">Uncharacterized protein</fullName>
    </submittedName>
</protein>
<dbReference type="Proteomes" id="UP000238479">
    <property type="component" value="Unassembled WGS sequence"/>
</dbReference>
<evidence type="ECO:0000313" key="3">
    <source>
        <dbReference type="Proteomes" id="UP000238479"/>
    </source>
</evidence>
<keyword evidence="1" id="KW-1133">Transmembrane helix</keyword>
<sequence>MGMDKGIIFNFEPSTNLQVQNHTSTFSQEFSFQFFFSFAAFLSFFLSFFFKAKFFLLFFLLGFSPPHTCLSSSPLHTMSCSTKSLRQG</sequence>